<evidence type="ECO:0000313" key="3">
    <source>
        <dbReference type="Proteomes" id="UP000735302"/>
    </source>
</evidence>
<sequence>MVHKEDYGEYWCIGSNDLGEDTGKMTLYEYSVYRKAQLATTTSTTTTRRPPRPSYIYPPREQYSSRGYSSGSDNNGYNNNNNNRNTYTDPHQKQHIVQDGRLRYETQRPSYGHVAADSRGSRGDDSSSKDSSTSLHLTTGRTATKLATLMLIFIVLRRTCC</sequence>
<evidence type="ECO:0000256" key="1">
    <source>
        <dbReference type="SAM" id="MobiDB-lite"/>
    </source>
</evidence>
<accession>A0AAV4C3C1</accession>
<proteinExistence type="predicted"/>
<evidence type="ECO:0000313" key="2">
    <source>
        <dbReference type="EMBL" id="GFO25908.1"/>
    </source>
</evidence>
<organism evidence="2 3">
    <name type="scientific">Plakobranchus ocellatus</name>
    <dbReference type="NCBI Taxonomy" id="259542"/>
    <lineage>
        <taxon>Eukaryota</taxon>
        <taxon>Metazoa</taxon>
        <taxon>Spiralia</taxon>
        <taxon>Lophotrochozoa</taxon>
        <taxon>Mollusca</taxon>
        <taxon>Gastropoda</taxon>
        <taxon>Heterobranchia</taxon>
        <taxon>Euthyneura</taxon>
        <taxon>Panpulmonata</taxon>
        <taxon>Sacoglossa</taxon>
        <taxon>Placobranchoidea</taxon>
        <taxon>Plakobranchidae</taxon>
        <taxon>Plakobranchus</taxon>
    </lineage>
</organism>
<feature type="region of interest" description="Disordered" evidence="1">
    <location>
        <begin position="40"/>
        <end position="136"/>
    </location>
</feature>
<comment type="caution">
    <text evidence="2">The sequence shown here is derived from an EMBL/GenBank/DDBJ whole genome shotgun (WGS) entry which is preliminary data.</text>
</comment>
<reference evidence="2 3" key="1">
    <citation type="journal article" date="2021" name="Elife">
        <title>Chloroplast acquisition without the gene transfer in kleptoplastic sea slugs, Plakobranchus ocellatus.</title>
        <authorList>
            <person name="Maeda T."/>
            <person name="Takahashi S."/>
            <person name="Yoshida T."/>
            <person name="Shimamura S."/>
            <person name="Takaki Y."/>
            <person name="Nagai Y."/>
            <person name="Toyoda A."/>
            <person name="Suzuki Y."/>
            <person name="Arimoto A."/>
            <person name="Ishii H."/>
            <person name="Satoh N."/>
            <person name="Nishiyama T."/>
            <person name="Hasebe M."/>
            <person name="Maruyama T."/>
            <person name="Minagawa J."/>
            <person name="Obokata J."/>
            <person name="Shigenobu S."/>
        </authorList>
    </citation>
    <scope>NUCLEOTIDE SEQUENCE [LARGE SCALE GENOMIC DNA]</scope>
</reference>
<dbReference type="AlphaFoldDB" id="A0AAV4C3C1"/>
<feature type="compositionally biased region" description="Basic and acidic residues" evidence="1">
    <location>
        <begin position="119"/>
        <end position="128"/>
    </location>
</feature>
<keyword evidence="3" id="KW-1185">Reference proteome</keyword>
<feature type="compositionally biased region" description="Low complexity" evidence="1">
    <location>
        <begin position="40"/>
        <end position="89"/>
    </location>
</feature>
<protein>
    <submittedName>
        <fullName evidence="2">Uncharacterized protein</fullName>
    </submittedName>
</protein>
<gene>
    <name evidence="2" type="ORF">PoB_005241300</name>
</gene>
<name>A0AAV4C3C1_9GAST</name>
<dbReference type="Proteomes" id="UP000735302">
    <property type="component" value="Unassembled WGS sequence"/>
</dbReference>
<dbReference type="EMBL" id="BLXT01005777">
    <property type="protein sequence ID" value="GFO25908.1"/>
    <property type="molecule type" value="Genomic_DNA"/>
</dbReference>
<feature type="compositionally biased region" description="Basic and acidic residues" evidence="1">
    <location>
        <begin position="90"/>
        <end position="106"/>
    </location>
</feature>